<dbReference type="OrthoDB" id="339325at2759"/>
<keyword evidence="2" id="KW-0418">Kinase</keyword>
<dbReference type="EMBL" id="PGGS01000131">
    <property type="protein sequence ID" value="PNH08411.1"/>
    <property type="molecule type" value="Genomic_DNA"/>
</dbReference>
<dbReference type="Proteomes" id="UP000236333">
    <property type="component" value="Unassembled WGS sequence"/>
</dbReference>
<dbReference type="Pfam" id="PF00069">
    <property type="entry name" value="Pkinase"/>
    <property type="match status" value="1"/>
</dbReference>
<keyword evidence="3" id="KW-1185">Reference proteome</keyword>
<dbReference type="PROSITE" id="PS50011">
    <property type="entry name" value="PROTEIN_KINASE_DOM"/>
    <property type="match status" value="1"/>
</dbReference>
<organism evidence="2 3">
    <name type="scientific">Tetrabaena socialis</name>
    <dbReference type="NCBI Taxonomy" id="47790"/>
    <lineage>
        <taxon>Eukaryota</taxon>
        <taxon>Viridiplantae</taxon>
        <taxon>Chlorophyta</taxon>
        <taxon>core chlorophytes</taxon>
        <taxon>Chlorophyceae</taxon>
        <taxon>CS clade</taxon>
        <taxon>Chlamydomonadales</taxon>
        <taxon>Tetrabaenaceae</taxon>
        <taxon>Tetrabaena</taxon>
    </lineage>
</organism>
<dbReference type="InterPro" id="IPR000719">
    <property type="entry name" value="Prot_kinase_dom"/>
</dbReference>
<dbReference type="InterPro" id="IPR011009">
    <property type="entry name" value="Kinase-like_dom_sf"/>
</dbReference>
<name>A0A2J8A7A9_9CHLO</name>
<sequence>MCTCATDFGSAEAAEQQQQRQAGLVQLLAQEVEVLGRCEHPNILRLLAACLTPPRVCLVMELMETSLEHVIFDTPGKLLPLPTVLHIAVQIVQGLEYLHPFIMHRPANVLVSGAHTPRPVVKLADFGLARIRSATLPTQSHGAGTPAYVAPEAYDLENAVITHKADMFSLGTVLWVMLTGQQPWKDHSVVAVGYKVALRGERLPLGQLSSQRCPPKLRKLIQQCWEADPLRRPAAAEALKALFLAQQQ</sequence>
<protein>
    <submittedName>
        <fullName evidence="2">Mitogen-activated protein kinase kinase kinase 10</fullName>
    </submittedName>
</protein>
<dbReference type="InterPro" id="IPR051681">
    <property type="entry name" value="Ser/Thr_Kinases-Pseudokinases"/>
</dbReference>
<accession>A0A2J8A7A9</accession>
<dbReference type="PIRSF" id="PIRSF000654">
    <property type="entry name" value="Integrin-linked_kinase"/>
    <property type="match status" value="1"/>
</dbReference>
<keyword evidence="2" id="KW-0808">Transferase</keyword>
<dbReference type="GO" id="GO:0004674">
    <property type="term" value="F:protein serine/threonine kinase activity"/>
    <property type="evidence" value="ECO:0007669"/>
    <property type="project" value="TreeGrafter"/>
</dbReference>
<dbReference type="Gene3D" id="1.10.510.10">
    <property type="entry name" value="Transferase(Phosphotransferase) domain 1"/>
    <property type="match status" value="1"/>
</dbReference>
<comment type="caution">
    <text evidence="2">The sequence shown here is derived from an EMBL/GenBank/DDBJ whole genome shotgun (WGS) entry which is preliminary data.</text>
</comment>
<feature type="non-terminal residue" evidence="2">
    <location>
        <position position="248"/>
    </location>
</feature>
<dbReference type="Gene3D" id="3.30.200.20">
    <property type="entry name" value="Phosphorylase Kinase, domain 1"/>
    <property type="match status" value="1"/>
</dbReference>
<dbReference type="SUPFAM" id="SSF56112">
    <property type="entry name" value="Protein kinase-like (PK-like)"/>
    <property type="match status" value="1"/>
</dbReference>
<dbReference type="PANTHER" id="PTHR44329">
    <property type="entry name" value="SERINE/THREONINE-PROTEIN KINASE TNNI3K-RELATED"/>
    <property type="match status" value="1"/>
</dbReference>
<dbReference type="GO" id="GO:0005524">
    <property type="term" value="F:ATP binding"/>
    <property type="evidence" value="ECO:0007669"/>
    <property type="project" value="InterPro"/>
</dbReference>
<evidence type="ECO:0000313" key="2">
    <source>
        <dbReference type="EMBL" id="PNH08411.1"/>
    </source>
</evidence>
<gene>
    <name evidence="2" type="ORF">TSOC_005024</name>
</gene>
<dbReference type="PANTHER" id="PTHR44329:SF214">
    <property type="entry name" value="PROTEIN KINASE DOMAIN-CONTAINING PROTEIN"/>
    <property type="match status" value="1"/>
</dbReference>
<proteinExistence type="predicted"/>
<evidence type="ECO:0000259" key="1">
    <source>
        <dbReference type="PROSITE" id="PS50011"/>
    </source>
</evidence>
<feature type="domain" description="Protein kinase" evidence="1">
    <location>
        <begin position="1"/>
        <end position="244"/>
    </location>
</feature>
<dbReference type="AlphaFoldDB" id="A0A2J8A7A9"/>
<evidence type="ECO:0000313" key="3">
    <source>
        <dbReference type="Proteomes" id="UP000236333"/>
    </source>
</evidence>
<reference evidence="2 3" key="1">
    <citation type="journal article" date="2017" name="Mol. Biol. Evol.">
        <title>The 4-celled Tetrabaena socialis nuclear genome reveals the essential components for genetic control of cell number at the origin of multicellularity in the volvocine lineage.</title>
        <authorList>
            <person name="Featherston J."/>
            <person name="Arakaki Y."/>
            <person name="Hanschen E.R."/>
            <person name="Ferris P.J."/>
            <person name="Michod R.E."/>
            <person name="Olson B.J.S.C."/>
            <person name="Nozaki H."/>
            <person name="Durand P.M."/>
        </authorList>
    </citation>
    <scope>NUCLEOTIDE SEQUENCE [LARGE SCALE GENOMIC DNA]</scope>
    <source>
        <strain evidence="2 3">NIES-571</strain>
    </source>
</reference>